<proteinExistence type="predicted"/>
<dbReference type="EMBL" id="GDRN01069985">
    <property type="protein sequence ID" value="JAI63965.1"/>
    <property type="molecule type" value="Transcribed_RNA"/>
</dbReference>
<dbReference type="GO" id="GO:0005739">
    <property type="term" value="C:mitochondrion"/>
    <property type="evidence" value="ECO:0007669"/>
    <property type="project" value="TreeGrafter"/>
</dbReference>
<sequence>MGSSTSKLKRWMSSGTDEVEGRESGERAVKRLASPFVYMRRGSMYLDEDGDVAHEFYEEVPPLRRGVKATMRQILTNLTPQGDVRLPFPCLHTDFPVVLYQDSQEDPRISQR</sequence>
<dbReference type="GO" id="GO:0051881">
    <property type="term" value="P:regulation of mitochondrial membrane potential"/>
    <property type="evidence" value="ECO:0007669"/>
    <property type="project" value="TreeGrafter"/>
</dbReference>
<feature type="region of interest" description="Disordered" evidence="1">
    <location>
        <begin position="1"/>
        <end position="26"/>
    </location>
</feature>
<dbReference type="Pfam" id="PF15000">
    <property type="entry name" value="TUSC2"/>
    <property type="match status" value="1"/>
</dbReference>
<organism evidence="2">
    <name type="scientific">Scylla olivacea</name>
    <name type="common">Orange mud crab</name>
    <name type="synonym">Cancer olivacea</name>
    <dbReference type="NCBI Taxonomy" id="85551"/>
    <lineage>
        <taxon>Eukaryota</taxon>
        <taxon>Metazoa</taxon>
        <taxon>Ecdysozoa</taxon>
        <taxon>Arthropoda</taxon>
        <taxon>Crustacea</taxon>
        <taxon>Multicrustacea</taxon>
        <taxon>Malacostraca</taxon>
        <taxon>Eumalacostraca</taxon>
        <taxon>Eucarida</taxon>
        <taxon>Decapoda</taxon>
        <taxon>Pleocyemata</taxon>
        <taxon>Brachyura</taxon>
        <taxon>Eubrachyura</taxon>
        <taxon>Portunoidea</taxon>
        <taxon>Portunidae</taxon>
        <taxon>Portuninae</taxon>
        <taxon>Scylla</taxon>
    </lineage>
</organism>
<dbReference type="PANTHER" id="PTHR15453">
    <property type="entry name" value="TUMOR SUPPRESSOR CANDIDATE 2"/>
    <property type="match status" value="1"/>
</dbReference>
<protein>
    <recommendedName>
        <fullName evidence="3">Tumor suppressor candidate 2</fullName>
    </recommendedName>
</protein>
<dbReference type="InterPro" id="IPR029393">
    <property type="entry name" value="FUS1"/>
</dbReference>
<dbReference type="PANTHER" id="PTHR15453:SF8">
    <property type="entry name" value="TUMOR SUPPRESSOR CANDIDATE 2"/>
    <property type="match status" value="1"/>
</dbReference>
<accession>A0A0P4W662</accession>
<reference evidence="2" key="1">
    <citation type="submission" date="2015-09" db="EMBL/GenBank/DDBJ databases">
        <title>Scylla olivacea transcriptome.</title>
        <authorList>
            <person name="Ikhwanuddin M."/>
        </authorList>
    </citation>
    <scope>NUCLEOTIDE SEQUENCE</scope>
</reference>
<evidence type="ECO:0008006" key="3">
    <source>
        <dbReference type="Google" id="ProtNLM"/>
    </source>
</evidence>
<evidence type="ECO:0000256" key="1">
    <source>
        <dbReference type="SAM" id="MobiDB-lite"/>
    </source>
</evidence>
<dbReference type="AlphaFoldDB" id="A0A0P4W662"/>
<name>A0A0P4W662_SCYOL</name>
<evidence type="ECO:0000313" key="2">
    <source>
        <dbReference type="EMBL" id="JAI63965.1"/>
    </source>
</evidence>